<dbReference type="GO" id="GO:0000725">
    <property type="term" value="P:recombinational repair"/>
    <property type="evidence" value="ECO:0007669"/>
    <property type="project" value="TreeGrafter"/>
</dbReference>
<dbReference type="InterPro" id="IPR027417">
    <property type="entry name" value="P-loop_NTPase"/>
</dbReference>
<feature type="domain" description="UvrD-like helicase ATP-binding" evidence="6">
    <location>
        <begin position="200"/>
        <end position="556"/>
    </location>
</feature>
<reference evidence="7 8" key="1">
    <citation type="submission" date="2015-10" db="EMBL/GenBank/DDBJ databases">
        <title>Metagenome-Assembled Genomes uncover a global brackish microbiome.</title>
        <authorList>
            <person name="Hugerth L.W."/>
            <person name="Larsson J."/>
            <person name="Alneberg J."/>
            <person name="Lindh M.V."/>
            <person name="Legrand C."/>
            <person name="Pinhassi J."/>
            <person name="Andersson A.F."/>
        </authorList>
    </citation>
    <scope>NUCLEOTIDE SEQUENCE [LARGE SCALE GENOMIC DNA]</scope>
    <source>
        <strain evidence="7">BACL6 MAG-120924-bin43</strain>
    </source>
</reference>
<evidence type="ECO:0000256" key="1">
    <source>
        <dbReference type="ARBA" id="ARBA00022741"/>
    </source>
</evidence>
<dbReference type="InterPro" id="IPR000212">
    <property type="entry name" value="DNA_helicase_UvrD/REP"/>
</dbReference>
<dbReference type="PANTHER" id="PTHR11070">
    <property type="entry name" value="UVRD / RECB / PCRA DNA HELICASE FAMILY MEMBER"/>
    <property type="match status" value="1"/>
</dbReference>
<accession>A0A0R2QMU7</accession>
<keyword evidence="3 5" id="KW-0347">Helicase</keyword>
<evidence type="ECO:0000313" key="8">
    <source>
        <dbReference type="Proteomes" id="UP000051017"/>
    </source>
</evidence>
<comment type="caution">
    <text evidence="7">The sequence shown here is derived from an EMBL/GenBank/DDBJ whole genome shotgun (WGS) entry which is preliminary data.</text>
</comment>
<dbReference type="AlphaFoldDB" id="A0A0R2QMU7"/>
<evidence type="ECO:0000256" key="4">
    <source>
        <dbReference type="ARBA" id="ARBA00022840"/>
    </source>
</evidence>
<feature type="binding site" evidence="5">
    <location>
        <begin position="221"/>
        <end position="228"/>
    </location>
    <ligand>
        <name>ATP</name>
        <dbReference type="ChEBI" id="CHEBI:30616"/>
    </ligand>
</feature>
<dbReference type="PROSITE" id="PS51198">
    <property type="entry name" value="UVRD_HELICASE_ATP_BIND"/>
    <property type="match status" value="1"/>
</dbReference>
<dbReference type="GO" id="GO:0016787">
    <property type="term" value="F:hydrolase activity"/>
    <property type="evidence" value="ECO:0007669"/>
    <property type="project" value="UniProtKB-UniRule"/>
</dbReference>
<dbReference type="Proteomes" id="UP000051017">
    <property type="component" value="Unassembled WGS sequence"/>
</dbReference>
<evidence type="ECO:0000256" key="3">
    <source>
        <dbReference type="ARBA" id="ARBA00022806"/>
    </source>
</evidence>
<keyword evidence="2 5" id="KW-0378">Hydrolase</keyword>
<dbReference type="InterPro" id="IPR014016">
    <property type="entry name" value="UvrD-like_ATP-bd"/>
</dbReference>
<evidence type="ECO:0000256" key="5">
    <source>
        <dbReference type="PROSITE-ProRule" id="PRU00560"/>
    </source>
</evidence>
<dbReference type="GO" id="GO:0043138">
    <property type="term" value="F:3'-5' DNA helicase activity"/>
    <property type="evidence" value="ECO:0007669"/>
    <property type="project" value="TreeGrafter"/>
</dbReference>
<dbReference type="PANTHER" id="PTHR11070:SF45">
    <property type="entry name" value="DNA 3'-5' HELICASE"/>
    <property type="match status" value="1"/>
</dbReference>
<gene>
    <name evidence="7" type="ORF">ABR75_00895</name>
</gene>
<evidence type="ECO:0000313" key="7">
    <source>
        <dbReference type="EMBL" id="KRO49491.1"/>
    </source>
</evidence>
<keyword evidence="1 5" id="KW-0547">Nucleotide-binding</keyword>
<evidence type="ECO:0000256" key="2">
    <source>
        <dbReference type="ARBA" id="ARBA00022801"/>
    </source>
</evidence>
<protein>
    <recommendedName>
        <fullName evidence="6">UvrD-like helicase ATP-binding domain-containing protein</fullName>
    </recommendedName>
</protein>
<sequence length="713" mass="77894">MSQHHPDLAAEQAHIDRAYECLERSRTDAWRIRTLNEADTGGTFQARYERNAFDEQLVLRLTQLDLGDAALVFGRIDRFGEVEGEIESFHIGRLAVADEHREPVVVDWRAPVSEPFYRATGRESMGLARRRHFAVNGQKLLGIEDELFGEGHLGVGHDEGLGGGVASGVEQTATGLRGYSTLLTALARGRTGQLGDIVATIQAEQDQIIRSGHNGVLVVQGGPGTGKTVVALHRAAYLLYTFRFPLEDQGVLVIGPNRVFLRYIEQVLPSLGEAGVEQVVLADLVPGHRIGVIDTNAAKRVKGDIRMAKVIAKAVQDRQRPVRDDVEIPYGAGYMRLRAAESARIVRDARRRFRRHNAAHRFVETEVISAMIASSRNPDADIDTLRDSLRDIPEFRATLARMWPMLVPAELLHDLFGSAALVKSAAKDEFSEEEYECLVRGRSNSIAEVLWSDSDVALLDEALALLGPRPRKNGKIDETDEVRVFGHIVIDEVQDLTPMQLRMASRRSLSGAMTVVGDLAQATGPFAPNDWSDLLQYLPTKREQEVIGLTVGYRIPAQIMSLADKVMLEAAPSLRAPQSVREGDFGPDIVEVKSGNDLLDVVIEQAKILLTNVGEGNVAIVCPDDMTDAVDSALTAAGVAHGRANTTALDSRLTVVPVSVVKGLELDGVLVVEPARIVASQVHGLRALYVALTRSTQRLTVVHSEPLPSAMQS</sequence>
<dbReference type="Gene3D" id="3.40.50.300">
    <property type="entry name" value="P-loop containing nucleotide triphosphate hydrolases"/>
    <property type="match status" value="2"/>
</dbReference>
<dbReference type="GO" id="GO:0003677">
    <property type="term" value="F:DNA binding"/>
    <property type="evidence" value="ECO:0007669"/>
    <property type="project" value="InterPro"/>
</dbReference>
<dbReference type="GO" id="GO:0005829">
    <property type="term" value="C:cytosol"/>
    <property type="evidence" value="ECO:0007669"/>
    <property type="project" value="TreeGrafter"/>
</dbReference>
<proteinExistence type="predicted"/>
<name>A0A0R2QMU7_9ACTN</name>
<dbReference type="EMBL" id="LIBJ01000007">
    <property type="protein sequence ID" value="KRO49491.1"/>
    <property type="molecule type" value="Genomic_DNA"/>
</dbReference>
<keyword evidence="4 5" id="KW-0067">ATP-binding</keyword>
<dbReference type="SUPFAM" id="SSF52540">
    <property type="entry name" value="P-loop containing nucleoside triphosphate hydrolases"/>
    <property type="match status" value="1"/>
</dbReference>
<dbReference type="GO" id="GO:0005524">
    <property type="term" value="F:ATP binding"/>
    <property type="evidence" value="ECO:0007669"/>
    <property type="project" value="UniProtKB-UniRule"/>
</dbReference>
<organism evidence="7 8">
    <name type="scientific">Acidimicrobiia bacterium BACL6 MAG-120924-bin43</name>
    <dbReference type="NCBI Taxonomy" id="1655583"/>
    <lineage>
        <taxon>Bacteria</taxon>
        <taxon>Bacillati</taxon>
        <taxon>Actinomycetota</taxon>
        <taxon>Acidimicrobiia</taxon>
        <taxon>acIV cluster</taxon>
    </lineage>
</organism>
<evidence type="ECO:0000259" key="6">
    <source>
        <dbReference type="PROSITE" id="PS51198"/>
    </source>
</evidence>